<gene>
    <name evidence="4" type="ORF">E4U82_04180</name>
</gene>
<dbReference type="GO" id="GO:0008745">
    <property type="term" value="F:N-acetylmuramoyl-L-alanine amidase activity"/>
    <property type="evidence" value="ECO:0007669"/>
    <property type="project" value="InterPro"/>
</dbReference>
<dbReference type="Pfam" id="PF08239">
    <property type="entry name" value="SH3_3"/>
    <property type="match status" value="2"/>
</dbReference>
<dbReference type="Gene3D" id="2.30.30.40">
    <property type="entry name" value="SH3 Domains"/>
    <property type="match status" value="2"/>
</dbReference>
<keyword evidence="5" id="KW-1185">Reference proteome</keyword>
<keyword evidence="1" id="KW-0378">Hydrolase</keyword>
<evidence type="ECO:0000256" key="2">
    <source>
        <dbReference type="ARBA" id="ARBA00023316"/>
    </source>
</evidence>
<dbReference type="InterPro" id="IPR003646">
    <property type="entry name" value="SH3-like_bac-type"/>
</dbReference>
<evidence type="ECO:0000313" key="5">
    <source>
        <dbReference type="Proteomes" id="UP000298484"/>
    </source>
</evidence>
<feature type="domain" description="SH3b" evidence="3">
    <location>
        <begin position="121"/>
        <end position="185"/>
    </location>
</feature>
<dbReference type="InterPro" id="IPR050695">
    <property type="entry name" value="N-acetylmuramoyl_amidase_3"/>
</dbReference>
<dbReference type="PROSITE" id="PS51781">
    <property type="entry name" value="SH3B"/>
    <property type="match status" value="2"/>
</dbReference>
<dbReference type="SMART" id="SM00646">
    <property type="entry name" value="Ami_3"/>
    <property type="match status" value="1"/>
</dbReference>
<name>A0A4Y9ADP7_9BACI</name>
<protein>
    <submittedName>
        <fullName evidence="4">N-acetylmuramoyl-L-alanine amidase</fullName>
    </submittedName>
</protein>
<proteinExistence type="predicted"/>
<dbReference type="GO" id="GO:0071555">
    <property type="term" value="P:cell wall organization"/>
    <property type="evidence" value="ECO:0007669"/>
    <property type="project" value="UniProtKB-KW"/>
</dbReference>
<dbReference type="AlphaFoldDB" id="A0A4Y9ADP7"/>
<reference evidence="4 5" key="1">
    <citation type="submission" date="2019-03" db="EMBL/GenBank/DDBJ databases">
        <title>Genome sequence of Lentibacillus salicampi ATCC BAA-719.</title>
        <authorList>
            <person name="Maclea K.S."/>
            <person name="Simoes Junior M."/>
        </authorList>
    </citation>
    <scope>NUCLEOTIDE SEQUENCE [LARGE SCALE GENOMIC DNA]</scope>
    <source>
        <strain evidence="4 5">ATCC BAA-719</strain>
    </source>
</reference>
<dbReference type="SUPFAM" id="SSF53187">
    <property type="entry name" value="Zn-dependent exopeptidases"/>
    <property type="match status" value="1"/>
</dbReference>
<keyword evidence="2" id="KW-0961">Cell wall biogenesis/degradation</keyword>
<dbReference type="GO" id="GO:0009253">
    <property type="term" value="P:peptidoglycan catabolic process"/>
    <property type="evidence" value="ECO:0007669"/>
    <property type="project" value="InterPro"/>
</dbReference>
<dbReference type="SMART" id="SM00287">
    <property type="entry name" value="SH3b"/>
    <property type="match status" value="2"/>
</dbReference>
<dbReference type="Proteomes" id="UP000298484">
    <property type="component" value="Unassembled WGS sequence"/>
</dbReference>
<dbReference type="GO" id="GO:0030288">
    <property type="term" value="C:outer membrane-bounded periplasmic space"/>
    <property type="evidence" value="ECO:0007669"/>
    <property type="project" value="TreeGrafter"/>
</dbReference>
<sequence length="369" mass="41085">MPLLKLFITIKVNEGWIGGKGVHFKKSVGVLLFILCFSFTPSVQADKAVVITDDLNIRSGPGTDYERIGQVHTGEALQIISLQNDWVEIAFDHESGWVTREFVDIDSAHRDASTGDTTIGHVISSVTIQHDNTHLREGPSTSYDITGFAKKGDDFDVIAAENNWYKIANGEMSGYVRQEFVDRHKPSSPAGLENKTIVIDAGHGGRDVGAIGASGTYEKDFTYRTMQELKKELTMLGAEVVLTRDTGQFVSLASRTSLANLANTDAFISIHYNSFPQAPDITGINTYYYHKQSEELARFVQEGLINKTEATDREALQEDYYVIRQNFNPSILVELGFISNSEQEQRLQTTSYQKQLVSGMVTGLTQYFK</sequence>
<dbReference type="CDD" id="cd02696">
    <property type="entry name" value="MurNAc-LAA"/>
    <property type="match status" value="1"/>
</dbReference>
<dbReference type="EMBL" id="SRHY01000003">
    <property type="protein sequence ID" value="TFJ94018.1"/>
    <property type="molecule type" value="Genomic_DNA"/>
</dbReference>
<accession>A0A4Y9ADP7</accession>
<evidence type="ECO:0000256" key="1">
    <source>
        <dbReference type="ARBA" id="ARBA00022801"/>
    </source>
</evidence>
<dbReference type="Gene3D" id="3.40.630.40">
    <property type="entry name" value="Zn-dependent exopeptidases"/>
    <property type="match status" value="1"/>
</dbReference>
<evidence type="ECO:0000259" key="3">
    <source>
        <dbReference type="PROSITE" id="PS51781"/>
    </source>
</evidence>
<dbReference type="PANTHER" id="PTHR30404">
    <property type="entry name" value="N-ACETYLMURAMOYL-L-ALANINE AMIDASE"/>
    <property type="match status" value="1"/>
</dbReference>
<dbReference type="PANTHER" id="PTHR30404:SF7">
    <property type="entry name" value="CELL WALL AMIDASE LYTH-RELATED"/>
    <property type="match status" value="1"/>
</dbReference>
<comment type="caution">
    <text evidence="4">The sequence shown here is derived from an EMBL/GenBank/DDBJ whole genome shotgun (WGS) entry which is preliminary data.</text>
</comment>
<feature type="domain" description="SH3b" evidence="3">
    <location>
        <begin position="45"/>
        <end position="107"/>
    </location>
</feature>
<dbReference type="OrthoDB" id="9806267at2"/>
<dbReference type="InterPro" id="IPR002508">
    <property type="entry name" value="MurNAc-LAA_cat"/>
</dbReference>
<organism evidence="4 5">
    <name type="scientific">Lentibacillus salicampi</name>
    <dbReference type="NCBI Taxonomy" id="175306"/>
    <lineage>
        <taxon>Bacteria</taxon>
        <taxon>Bacillati</taxon>
        <taxon>Bacillota</taxon>
        <taxon>Bacilli</taxon>
        <taxon>Bacillales</taxon>
        <taxon>Bacillaceae</taxon>
        <taxon>Lentibacillus</taxon>
    </lineage>
</organism>
<dbReference type="Pfam" id="PF01520">
    <property type="entry name" value="Amidase_3"/>
    <property type="match status" value="1"/>
</dbReference>
<evidence type="ECO:0000313" key="4">
    <source>
        <dbReference type="EMBL" id="TFJ94018.1"/>
    </source>
</evidence>